<gene>
    <name evidence="5" type="ORF">KIJ12_06085</name>
</gene>
<evidence type="ECO:0000256" key="2">
    <source>
        <dbReference type="ARBA" id="ARBA00023125"/>
    </source>
</evidence>
<name>A0A9Q3XT99_9LACO</name>
<organism evidence="5 6">
    <name type="scientific">Leuconostoc gasicomitatum</name>
    <dbReference type="NCBI Taxonomy" id="115778"/>
    <lineage>
        <taxon>Bacteria</taxon>
        <taxon>Bacillati</taxon>
        <taxon>Bacillota</taxon>
        <taxon>Bacilli</taxon>
        <taxon>Lactobacillales</taxon>
        <taxon>Lactobacillaceae</taxon>
        <taxon>Leuconostoc</taxon>
        <taxon>Leuconostoc gelidum group</taxon>
    </lineage>
</organism>
<dbReference type="PROSITE" id="PS50995">
    <property type="entry name" value="HTH_MARR_2"/>
    <property type="match status" value="1"/>
</dbReference>
<dbReference type="GO" id="GO:0003677">
    <property type="term" value="F:DNA binding"/>
    <property type="evidence" value="ECO:0007669"/>
    <property type="project" value="UniProtKB-KW"/>
</dbReference>
<dbReference type="EMBL" id="JAHBFI010000014">
    <property type="protein sequence ID" value="MBZ5962714.1"/>
    <property type="molecule type" value="Genomic_DNA"/>
</dbReference>
<proteinExistence type="predicted"/>
<evidence type="ECO:0000256" key="3">
    <source>
        <dbReference type="ARBA" id="ARBA00023163"/>
    </source>
</evidence>
<keyword evidence="1" id="KW-0805">Transcription regulation</keyword>
<dbReference type="InterPro" id="IPR036390">
    <property type="entry name" value="WH_DNA-bd_sf"/>
</dbReference>
<dbReference type="InterPro" id="IPR052067">
    <property type="entry name" value="Metal_resp_HTH_trans_reg"/>
</dbReference>
<dbReference type="PANTHER" id="PTHR35790">
    <property type="entry name" value="HTH-TYPE TRANSCRIPTIONAL REGULATOR PCHR"/>
    <property type="match status" value="1"/>
</dbReference>
<sequence length="161" mass="19073">MEKYKQIEQLKQQLRKTRENGDFEREWFIKHAPSQTTRQFIQNQKHVTHSELQILSELTYNDTATPFKKLQSMSPLSQGMLSRYVNRLTAQTLIEKYHPIDNKKEIFLRLTKIGYELGMLHLALHQTIRIQEERILSDYSDDDVTNLVQLATKLLDARKTL</sequence>
<dbReference type="Proteomes" id="UP000752647">
    <property type="component" value="Unassembled WGS sequence"/>
</dbReference>
<reference evidence="5" key="1">
    <citation type="submission" date="2021-05" db="EMBL/GenBank/DDBJ databases">
        <title>Pangenome of Leuconostoc gelidum warrants species status for Leuconostoc gelidum subsp. gasicomitatum.</title>
        <authorList>
            <person name="Johansson P."/>
            <person name="Sade E."/>
            <person name="Hultman J."/>
            <person name="Auvinen P."/>
            <person name="Bjorkroth J."/>
        </authorList>
    </citation>
    <scope>NUCLEOTIDE SEQUENCE</scope>
    <source>
        <strain evidence="5">A.21.4</strain>
    </source>
</reference>
<accession>A0A9Q3XT99</accession>
<evidence type="ECO:0000256" key="1">
    <source>
        <dbReference type="ARBA" id="ARBA00023015"/>
    </source>
</evidence>
<protein>
    <submittedName>
        <fullName evidence="5">MarR family transcriptional regulator</fullName>
    </submittedName>
</protein>
<dbReference type="SUPFAM" id="SSF46785">
    <property type="entry name" value="Winged helix' DNA-binding domain"/>
    <property type="match status" value="1"/>
</dbReference>
<dbReference type="SMART" id="SM00347">
    <property type="entry name" value="HTH_MARR"/>
    <property type="match status" value="1"/>
</dbReference>
<dbReference type="InterPro" id="IPR000835">
    <property type="entry name" value="HTH_MarR-typ"/>
</dbReference>
<dbReference type="Gene3D" id="1.10.10.10">
    <property type="entry name" value="Winged helix-like DNA-binding domain superfamily/Winged helix DNA-binding domain"/>
    <property type="match status" value="1"/>
</dbReference>
<dbReference type="AlphaFoldDB" id="A0A9Q3XT99"/>
<dbReference type="InterPro" id="IPR036388">
    <property type="entry name" value="WH-like_DNA-bd_sf"/>
</dbReference>
<comment type="caution">
    <text evidence="5">The sequence shown here is derived from an EMBL/GenBank/DDBJ whole genome shotgun (WGS) entry which is preliminary data.</text>
</comment>
<dbReference type="PANTHER" id="PTHR35790:SF4">
    <property type="entry name" value="HTH-TYPE TRANSCRIPTIONAL REGULATOR PCHR"/>
    <property type="match status" value="1"/>
</dbReference>
<evidence type="ECO:0000313" key="6">
    <source>
        <dbReference type="Proteomes" id="UP000752647"/>
    </source>
</evidence>
<evidence type="ECO:0000259" key="4">
    <source>
        <dbReference type="PROSITE" id="PS50995"/>
    </source>
</evidence>
<dbReference type="RefSeq" id="WP_224144214.1">
    <property type="nucleotide sequence ID" value="NZ_CBCPIF010000001.1"/>
</dbReference>
<keyword evidence="3" id="KW-0804">Transcription</keyword>
<keyword evidence="2" id="KW-0238">DNA-binding</keyword>
<feature type="domain" description="HTH marR-type" evidence="4">
    <location>
        <begin position="1"/>
        <end position="156"/>
    </location>
</feature>
<evidence type="ECO:0000313" key="5">
    <source>
        <dbReference type="EMBL" id="MBZ5962714.1"/>
    </source>
</evidence>
<dbReference type="GO" id="GO:0003700">
    <property type="term" value="F:DNA-binding transcription factor activity"/>
    <property type="evidence" value="ECO:0007669"/>
    <property type="project" value="InterPro"/>
</dbReference>